<protein>
    <submittedName>
        <fullName evidence="1">51_t:CDS:1</fullName>
    </submittedName>
</protein>
<comment type="caution">
    <text evidence="1">The sequence shown here is derived from an EMBL/GenBank/DDBJ whole genome shotgun (WGS) entry which is preliminary data.</text>
</comment>
<organism evidence="1 2">
    <name type="scientific">Racocetra fulgida</name>
    <dbReference type="NCBI Taxonomy" id="60492"/>
    <lineage>
        <taxon>Eukaryota</taxon>
        <taxon>Fungi</taxon>
        <taxon>Fungi incertae sedis</taxon>
        <taxon>Mucoromycota</taxon>
        <taxon>Glomeromycotina</taxon>
        <taxon>Glomeromycetes</taxon>
        <taxon>Diversisporales</taxon>
        <taxon>Gigasporaceae</taxon>
        <taxon>Racocetra</taxon>
    </lineage>
</organism>
<sequence>MEKNWLVNLIELAKNEETAEVKSRKSKHQIDGVEEVTSTKRVNLTNVSLDDSRSNTTNVAYSGKKLDDRSILESADSKMNQVNNNLHSVPSSNVNREEDIDPEYYDVKKRAKILYSWEDSINKIDFKDTSKKDVSTQCDEILFGEVKPKDSLSISAKKDLVKLANFQTDALNDLIKKYGNKIGMISFGIW</sequence>
<evidence type="ECO:0000313" key="2">
    <source>
        <dbReference type="Proteomes" id="UP000789396"/>
    </source>
</evidence>
<dbReference type="OrthoDB" id="2317359at2759"/>
<dbReference type="Proteomes" id="UP000789396">
    <property type="component" value="Unassembled WGS sequence"/>
</dbReference>
<dbReference type="AlphaFoldDB" id="A0A9N9CBF6"/>
<accession>A0A9N9CBF6</accession>
<feature type="non-terminal residue" evidence="1">
    <location>
        <position position="1"/>
    </location>
</feature>
<evidence type="ECO:0000313" key="1">
    <source>
        <dbReference type="EMBL" id="CAG8593013.1"/>
    </source>
</evidence>
<name>A0A9N9CBF6_9GLOM</name>
<proteinExistence type="predicted"/>
<gene>
    <name evidence="1" type="ORF">RFULGI_LOCUS6306</name>
</gene>
<dbReference type="EMBL" id="CAJVPZ010008002">
    <property type="protein sequence ID" value="CAG8593013.1"/>
    <property type="molecule type" value="Genomic_DNA"/>
</dbReference>
<reference evidence="1" key="1">
    <citation type="submission" date="2021-06" db="EMBL/GenBank/DDBJ databases">
        <authorList>
            <person name="Kallberg Y."/>
            <person name="Tangrot J."/>
            <person name="Rosling A."/>
        </authorList>
    </citation>
    <scope>NUCLEOTIDE SEQUENCE</scope>
    <source>
        <strain evidence="1">IN212</strain>
    </source>
</reference>
<keyword evidence="2" id="KW-1185">Reference proteome</keyword>